<dbReference type="PANTHER" id="PTHR12586:SF1">
    <property type="entry name" value="CDP-DIACYLGLYCEROL--GLYCEROL-3-PHOSPHATE 3-PHOSPHATIDYLTRANSFERASE, MITOCHONDRIAL"/>
    <property type="match status" value="1"/>
</dbReference>
<dbReference type="InterPro" id="IPR025202">
    <property type="entry name" value="PLD-like_dom"/>
</dbReference>
<dbReference type="NCBIfam" id="NF006946">
    <property type="entry name" value="PRK09428.1"/>
    <property type="match status" value="1"/>
</dbReference>
<dbReference type="InterPro" id="IPR001736">
    <property type="entry name" value="PLipase_D/transphosphatidylase"/>
</dbReference>
<dbReference type="Pfam" id="PF13091">
    <property type="entry name" value="PLDc_2"/>
    <property type="match status" value="2"/>
</dbReference>
<dbReference type="FunFam" id="3.30.870.10:FF:000006">
    <property type="entry name" value="CDP-diacylglycerol--serine O-phosphatidyltransferase"/>
    <property type="match status" value="1"/>
</dbReference>
<evidence type="ECO:0000256" key="7">
    <source>
        <dbReference type="ARBA" id="ARBA00023264"/>
    </source>
</evidence>
<evidence type="ECO:0000256" key="2">
    <source>
        <dbReference type="ARBA" id="ARBA00022516"/>
    </source>
</evidence>
<dbReference type="EMBL" id="CP050253">
    <property type="protein sequence ID" value="QIQ21607.1"/>
    <property type="molecule type" value="Genomic_DNA"/>
</dbReference>
<dbReference type="InParanoid" id="A0A6G9ICN9"/>
<dbReference type="PROSITE" id="PS50035">
    <property type="entry name" value="PLD"/>
    <property type="match status" value="1"/>
</dbReference>
<dbReference type="CDD" id="cd09134">
    <property type="entry name" value="PLDc_PSS_G_neg_1"/>
    <property type="match status" value="1"/>
</dbReference>
<dbReference type="Proteomes" id="UP000501168">
    <property type="component" value="Chromosome"/>
</dbReference>
<dbReference type="SUPFAM" id="SSF56024">
    <property type="entry name" value="Phospholipase D/nuclease"/>
    <property type="match status" value="2"/>
</dbReference>
<dbReference type="EC" id="2.7.8.8" evidence="9"/>
<keyword evidence="10" id="KW-1185">Reference proteome</keyword>
<proteinExistence type="inferred from homology"/>
<dbReference type="AlphaFoldDB" id="A0A6G9ICN9"/>
<protein>
    <submittedName>
        <fullName evidence="9">CDP-diacylglycerol--serine O-phosphatidyltransferase</fullName>
        <ecNumber evidence="9">2.7.8.8</ecNumber>
    </submittedName>
</protein>
<evidence type="ECO:0000259" key="8">
    <source>
        <dbReference type="PROSITE" id="PS50035"/>
    </source>
</evidence>
<feature type="domain" description="PLD phosphodiesterase" evidence="8">
    <location>
        <begin position="352"/>
        <end position="379"/>
    </location>
</feature>
<dbReference type="GO" id="GO:0032049">
    <property type="term" value="P:cardiolipin biosynthetic process"/>
    <property type="evidence" value="ECO:0007669"/>
    <property type="project" value="InterPro"/>
</dbReference>
<dbReference type="GO" id="GO:0008444">
    <property type="term" value="F:CDP-diacylglycerol-glycerol-3-phosphate 3-phosphatidyltransferase activity"/>
    <property type="evidence" value="ECO:0007669"/>
    <property type="project" value="InterPro"/>
</dbReference>
<evidence type="ECO:0000256" key="3">
    <source>
        <dbReference type="ARBA" id="ARBA00022679"/>
    </source>
</evidence>
<evidence type="ECO:0000313" key="9">
    <source>
        <dbReference type="EMBL" id="QIQ21607.1"/>
    </source>
</evidence>
<evidence type="ECO:0000256" key="1">
    <source>
        <dbReference type="ARBA" id="ARBA00010682"/>
    </source>
</evidence>
<dbReference type="FunCoup" id="A0A6G9ICN9">
    <property type="interactions" value="415"/>
</dbReference>
<dbReference type="Gene3D" id="3.30.870.10">
    <property type="entry name" value="Endonuclease Chain A"/>
    <property type="match status" value="2"/>
</dbReference>
<name>A0A6G9ICN9_9GAMM</name>
<evidence type="ECO:0000256" key="6">
    <source>
        <dbReference type="ARBA" id="ARBA00023209"/>
    </source>
</evidence>
<dbReference type="PIRSF" id="PIRSF000850">
    <property type="entry name" value="Phospholipase_D_PSS"/>
    <property type="match status" value="1"/>
</dbReference>
<dbReference type="GO" id="GO:0003882">
    <property type="term" value="F:CDP-diacylglycerol-serine O-phosphatidyltransferase activity"/>
    <property type="evidence" value="ECO:0007669"/>
    <property type="project" value="UniProtKB-EC"/>
</dbReference>
<evidence type="ECO:0000256" key="4">
    <source>
        <dbReference type="ARBA" id="ARBA00022737"/>
    </source>
</evidence>
<dbReference type="SMART" id="SM00155">
    <property type="entry name" value="PLDc"/>
    <property type="match status" value="2"/>
</dbReference>
<keyword evidence="7" id="KW-1208">Phospholipid metabolism</keyword>
<evidence type="ECO:0000256" key="5">
    <source>
        <dbReference type="ARBA" id="ARBA00023098"/>
    </source>
</evidence>
<comment type="similarity">
    <text evidence="1">Belongs to the CDP-alcohol phosphatidyltransferase class-II family.</text>
</comment>
<dbReference type="CDD" id="cd09136">
    <property type="entry name" value="PLDc_PSS_G_neg_2"/>
    <property type="match status" value="1"/>
</dbReference>
<dbReference type="RefSeq" id="WP_166916586.1">
    <property type="nucleotide sequence ID" value="NZ_CP050253.1"/>
</dbReference>
<accession>A0A6G9ICN9</accession>
<dbReference type="InterPro" id="IPR016270">
    <property type="entry name" value="PGS1"/>
</dbReference>
<organism evidence="9 10">
    <name type="scientific">Zophobihabitans entericus</name>
    <dbReference type="NCBI Taxonomy" id="1635327"/>
    <lineage>
        <taxon>Bacteria</taxon>
        <taxon>Pseudomonadati</taxon>
        <taxon>Pseudomonadota</taxon>
        <taxon>Gammaproteobacteria</taxon>
        <taxon>Orbales</taxon>
        <taxon>Orbaceae</taxon>
        <taxon>Zophobihabitans</taxon>
    </lineage>
</organism>
<sequence>MRIPFFKYNHQKHLDELPKLKQSQDEFRILLSPSEYRIELLKAIESAKHRIYIIALYLEKDEAGQEVLEALYQAKKSNPQLDIKIFVDWHRAQRGRIGEGPVESNANYYHKMQQKYPDIHLDYYGVPVNRREMLGVLHLKGSIIDNTLLYTGASINNVYLHKLDKYRFDRYHLITNKALTDSMVNYVDQHLITASAIQKLDNPEQPSRKQIKPDIKQLRWQLSQNQYQYKADADNNELAVSPIIGLGRNNDLNQMIHHLINCTQHKATFCTPYFNLPAVLIKDIIRLLKKGKQVEIIIGDKTANDFYIPEDQPFNISGGLPYLYEVNLRNFITRLQHFIDKGLLTVRLWKDEDHTYHLKGIWIDNNWVMITGNNLNPRAWRLDLENAVLIHDPHHQLQSQFEQELESIRKHTFLVTHYQQIQASQFYPKHVHKLIKRLSRIRVDRIIKRLL</sequence>
<dbReference type="GO" id="GO:0005829">
    <property type="term" value="C:cytosol"/>
    <property type="evidence" value="ECO:0007669"/>
    <property type="project" value="TreeGrafter"/>
</dbReference>
<keyword evidence="2" id="KW-0444">Lipid biosynthesis</keyword>
<keyword evidence="6" id="KW-0594">Phospholipid biosynthesis</keyword>
<reference evidence="9 10" key="1">
    <citation type="submission" date="2020-03" db="EMBL/GenBank/DDBJ databases">
        <title>Complete genome sequence of Orbus sp. IPMB12 (BCRC 80908).</title>
        <authorList>
            <person name="Lo W.-S."/>
            <person name="Chang T.-H."/>
            <person name="Kuo C.-H."/>
        </authorList>
    </citation>
    <scope>NUCLEOTIDE SEQUENCE [LARGE SCALE GENOMIC DNA]</scope>
    <source>
        <strain evidence="9 10">IPMB12</strain>
    </source>
</reference>
<gene>
    <name evidence="9" type="primary">pssA</name>
    <name evidence="9" type="ORF">IPMB12_07870</name>
</gene>
<keyword evidence="4" id="KW-0677">Repeat</keyword>
<keyword evidence="5" id="KW-0443">Lipid metabolism</keyword>
<dbReference type="KEGG" id="orb:IPMB12_07870"/>
<dbReference type="PANTHER" id="PTHR12586">
    <property type="entry name" value="CDP-DIACYLGLYCEROL--SERINE O-PHOSPHATIDYLTRANSFERASE"/>
    <property type="match status" value="1"/>
</dbReference>
<keyword evidence="3 9" id="KW-0808">Transferase</keyword>
<evidence type="ECO:0000313" key="10">
    <source>
        <dbReference type="Proteomes" id="UP000501168"/>
    </source>
</evidence>